<evidence type="ECO:0000256" key="2">
    <source>
        <dbReference type="ARBA" id="ARBA00022475"/>
    </source>
</evidence>
<dbReference type="PANTHER" id="PTHR22926:SF3">
    <property type="entry name" value="UNDECAPRENYL-PHOSPHATE ALPHA-N-ACETYLGLUCOSAMINYL 1-PHOSPHATE TRANSFERASE"/>
    <property type="match status" value="1"/>
</dbReference>
<dbReference type="InterPro" id="IPR000715">
    <property type="entry name" value="Glycosyl_transferase_4"/>
</dbReference>
<keyword evidence="2" id="KW-1003">Cell membrane</keyword>
<evidence type="ECO:0000256" key="6">
    <source>
        <dbReference type="ARBA" id="ARBA00023136"/>
    </source>
</evidence>
<dbReference type="GO" id="GO:0016740">
    <property type="term" value="F:transferase activity"/>
    <property type="evidence" value="ECO:0007669"/>
    <property type="project" value="UniProtKB-KW"/>
</dbReference>
<accession>A0ABQ6M2C6</accession>
<dbReference type="RefSeq" id="WP_285765063.1">
    <property type="nucleotide sequence ID" value="NZ_BSYJ01000006.1"/>
</dbReference>
<evidence type="ECO:0000256" key="7">
    <source>
        <dbReference type="SAM" id="Phobius"/>
    </source>
</evidence>
<name>A0ABQ6M2C6_9GAMM</name>
<reference evidence="8 9" key="1">
    <citation type="submission" date="2023-04" db="EMBL/GenBank/DDBJ databases">
        <title>Marinobulbifer ophiurae gen. nov., sp. Nov., isolate from tissue of brittle star Ophioplocus japonicus.</title>
        <authorList>
            <person name="Kawano K."/>
            <person name="Sawayama S."/>
            <person name="Nakagawa S."/>
        </authorList>
    </citation>
    <scope>NUCLEOTIDE SEQUENCE [LARGE SCALE GENOMIC DNA]</scope>
    <source>
        <strain evidence="8 9">NKW57</strain>
    </source>
</reference>
<feature type="transmembrane region" description="Helical" evidence="7">
    <location>
        <begin position="193"/>
        <end position="211"/>
    </location>
</feature>
<evidence type="ECO:0000256" key="5">
    <source>
        <dbReference type="ARBA" id="ARBA00022989"/>
    </source>
</evidence>
<sequence length="295" mass="32327">MLSSSQFVLALVSGFTLSTLAIVLLLRYANNFALDHPNQRSLHDFPVPRTGGWAIVLAVATSLLILGQEISLFVWGAFLVLLVVSAIDDLRGLSSLVRLVAQFVSAGLVIVHFFSDWPLLWQLVLSVVIVWSVNLFNFMDGLDGFAGSMAVVGFTTLAIVAQMRGDATLTLVSAVLVASCIGFLRFNWPGARLFLGDAGSTFLGLTAVVISLDGVRREVFSPLLPLLVFLPFWLDASLTLTKRILSGQRWWEAHREHFYQRVALKHGKRFALYLELGIMLALAGTGLTLARLELV</sequence>
<dbReference type="EMBL" id="BSYJ01000006">
    <property type="protein sequence ID" value="GMG88452.1"/>
    <property type="molecule type" value="Genomic_DNA"/>
</dbReference>
<proteinExistence type="predicted"/>
<comment type="caution">
    <text evidence="8">The sequence shown here is derived from an EMBL/GenBank/DDBJ whole genome shotgun (WGS) entry which is preliminary data.</text>
</comment>
<feature type="transmembrane region" description="Helical" evidence="7">
    <location>
        <begin position="169"/>
        <end position="186"/>
    </location>
</feature>
<feature type="transmembrane region" description="Helical" evidence="7">
    <location>
        <begin position="120"/>
        <end position="138"/>
    </location>
</feature>
<evidence type="ECO:0000256" key="4">
    <source>
        <dbReference type="ARBA" id="ARBA00022692"/>
    </source>
</evidence>
<protein>
    <submittedName>
        <fullName evidence="8">Glycosyl transferase</fullName>
    </submittedName>
</protein>
<evidence type="ECO:0000256" key="1">
    <source>
        <dbReference type="ARBA" id="ARBA00004651"/>
    </source>
</evidence>
<evidence type="ECO:0000313" key="9">
    <source>
        <dbReference type="Proteomes" id="UP001224392"/>
    </source>
</evidence>
<keyword evidence="4 7" id="KW-0812">Transmembrane</keyword>
<gene>
    <name evidence="8" type="ORF">MNKW57_27730</name>
</gene>
<organism evidence="8 9">
    <name type="scientific">Biformimicrobium ophioploci</name>
    <dbReference type="NCBI Taxonomy" id="3036711"/>
    <lineage>
        <taxon>Bacteria</taxon>
        <taxon>Pseudomonadati</taxon>
        <taxon>Pseudomonadota</taxon>
        <taxon>Gammaproteobacteria</taxon>
        <taxon>Cellvibrionales</taxon>
        <taxon>Microbulbiferaceae</taxon>
        <taxon>Biformimicrobium</taxon>
    </lineage>
</organism>
<feature type="transmembrane region" description="Helical" evidence="7">
    <location>
        <begin position="145"/>
        <end position="163"/>
    </location>
</feature>
<dbReference type="Proteomes" id="UP001224392">
    <property type="component" value="Unassembled WGS sequence"/>
</dbReference>
<feature type="transmembrane region" description="Helical" evidence="7">
    <location>
        <begin position="96"/>
        <end position="114"/>
    </location>
</feature>
<feature type="transmembrane region" description="Helical" evidence="7">
    <location>
        <begin position="223"/>
        <end position="241"/>
    </location>
</feature>
<keyword evidence="9" id="KW-1185">Reference proteome</keyword>
<dbReference type="Pfam" id="PF00953">
    <property type="entry name" value="Glycos_transf_4"/>
    <property type="match status" value="1"/>
</dbReference>
<keyword evidence="3 8" id="KW-0808">Transferase</keyword>
<evidence type="ECO:0000313" key="8">
    <source>
        <dbReference type="EMBL" id="GMG88452.1"/>
    </source>
</evidence>
<feature type="transmembrane region" description="Helical" evidence="7">
    <location>
        <begin position="270"/>
        <end position="290"/>
    </location>
</feature>
<feature type="transmembrane region" description="Helical" evidence="7">
    <location>
        <begin position="53"/>
        <end position="84"/>
    </location>
</feature>
<evidence type="ECO:0000256" key="3">
    <source>
        <dbReference type="ARBA" id="ARBA00022679"/>
    </source>
</evidence>
<comment type="subcellular location">
    <subcellularLocation>
        <location evidence="1">Cell membrane</location>
        <topology evidence="1">Multi-pass membrane protein</topology>
    </subcellularLocation>
</comment>
<dbReference type="PANTHER" id="PTHR22926">
    <property type="entry name" value="PHOSPHO-N-ACETYLMURAMOYL-PENTAPEPTIDE-TRANSFERASE"/>
    <property type="match status" value="1"/>
</dbReference>
<keyword evidence="6 7" id="KW-0472">Membrane</keyword>
<keyword evidence="5 7" id="KW-1133">Transmembrane helix</keyword>